<organism evidence="1 2">
    <name type="scientific">Pseudomonas syringae</name>
    <dbReference type="NCBI Taxonomy" id="317"/>
    <lineage>
        <taxon>Bacteria</taxon>
        <taxon>Pseudomonadati</taxon>
        <taxon>Pseudomonadota</taxon>
        <taxon>Gammaproteobacteria</taxon>
        <taxon>Pseudomonadales</taxon>
        <taxon>Pseudomonadaceae</taxon>
        <taxon>Pseudomonas</taxon>
    </lineage>
</organism>
<dbReference type="OrthoDB" id="7015712at2"/>
<accession>A0A244ERG2</accession>
<name>A0A244ERG2_PSESX</name>
<reference evidence="1 2" key="1">
    <citation type="submission" date="2017-01" db="EMBL/GenBank/DDBJ databases">
        <authorList>
            <person name="Mah S.A."/>
            <person name="Swanson W.J."/>
            <person name="Moy G.W."/>
            <person name="Vacquier V.D."/>
        </authorList>
    </citation>
    <scope>NUCLEOTIDE SEQUENCE [LARGE SCALE GENOMIC DNA]</scope>
    <source>
        <strain evidence="1">PDD-32b-74</strain>
    </source>
</reference>
<dbReference type="RefSeq" id="WP_084916883.1">
    <property type="nucleotide sequence ID" value="NZ_MTSA01000008.1"/>
</dbReference>
<evidence type="ECO:0000313" key="2">
    <source>
        <dbReference type="Proteomes" id="UP000195128"/>
    </source>
</evidence>
<proteinExistence type="predicted"/>
<dbReference type="EMBL" id="MTSA01000008">
    <property type="protein sequence ID" value="OUM07095.1"/>
    <property type="molecule type" value="Genomic_DNA"/>
</dbReference>
<evidence type="ECO:0000313" key="1">
    <source>
        <dbReference type="EMBL" id="OUM07095.1"/>
    </source>
</evidence>
<comment type="caution">
    <text evidence="1">The sequence shown here is derived from an EMBL/GenBank/DDBJ whole genome shotgun (WGS) entry which is preliminary data.</text>
</comment>
<protein>
    <submittedName>
        <fullName evidence="1">Uncharacterized protein</fullName>
    </submittedName>
</protein>
<dbReference type="AlphaFoldDB" id="A0A244ERG2"/>
<dbReference type="Proteomes" id="UP000195128">
    <property type="component" value="Unassembled WGS sequence"/>
</dbReference>
<sequence>MALPRPQVPDLQQPGNYIDLDQLGADELLTLISYPGIKAGDYLYPNWRGCSATGEVSDYSNSLIEIPPFPPEEGVPVSIPNSTLQILDQGWVFYSYQIADSSDPDVLGEESLRLFFNVGKRPVSTGGLGAPQCRESHDLKLDPELLDKVSELLIVTPPYRAMRAGDKVTLTLELYFDENDPWQSLIQSQTLDASDAGQPLQWKIQSTDFMFIVGGFALMHYSIEYAEPASLTESVTQTLHVTQPSADLLPALRIKDLSGGSLDPAAFPEGLVLLIEPWPGMQINDDVVLYVKSAKRIQQVVQALRADKSTLDSGVVQFRLDRAWLLDNVDQDVEFVYQYARQGVAGSSLPRNVLLRRPLDLPPPDIEGALIESPNEAGVIGYMFADQMVNGVRVRIPAGAQTGPGNKLQMHWDGYGSTGRFVAYPSASDPLLFEIPPEAVPANMGKRVDVYYKVFSPSSDPLGTSAVFDLDVRGIREGWPVIQMVRPLVTDGVLALNTVPAEGAGLDLPSWTYMAPRQRVRIKVAGLLQSGTEQMIGLRTGAAEPLTAAEYQAEKVSVNIPRDFLERLCRGTRTNTITVDVSFDDGNSYTQFPPVLFALVD</sequence>
<gene>
    <name evidence="1" type="ORF">BW686_11830</name>
</gene>